<comment type="caution">
    <text evidence="3">The sequence shown here is derived from an EMBL/GenBank/DDBJ whole genome shotgun (WGS) entry which is preliminary data.</text>
</comment>
<organism evidence="3 4">
    <name type="scientific">Limnohabitans curvus</name>
    <dbReference type="NCBI Taxonomy" id="323423"/>
    <lineage>
        <taxon>Bacteria</taxon>
        <taxon>Pseudomonadati</taxon>
        <taxon>Pseudomonadota</taxon>
        <taxon>Betaproteobacteria</taxon>
        <taxon>Burkholderiales</taxon>
        <taxon>Comamonadaceae</taxon>
        <taxon>Limnohabitans</taxon>
    </lineage>
</organism>
<gene>
    <name evidence="3" type="ORF">B9Z44_11650</name>
</gene>
<sequence>MYCSQRVKRTWVIPALCAVLMVPAAWADRPDDAGQRKHPRMQEQPMHDRASGEMRESRASREVHPGAYFEPRHHQAVRDMYGQQIGKGKCPPGLAKKGNGCLPPGQAKQWAMGQPLPADVVLYPVPLELQRRLGTPPAGYKYVRAASDILLIAVGTSMVVDAIEDLGGL</sequence>
<name>A0A315ETS8_9BURK</name>
<dbReference type="RefSeq" id="WP_199220200.1">
    <property type="nucleotide sequence ID" value="NZ_NESP01000001.1"/>
</dbReference>
<reference evidence="3 4" key="1">
    <citation type="submission" date="2017-04" db="EMBL/GenBank/DDBJ databases">
        <title>Unexpected and diverse lifestyles within the genus Limnohabitans.</title>
        <authorList>
            <person name="Kasalicky V."/>
            <person name="Mehrshad M."/>
            <person name="Andrei S.-A."/>
            <person name="Salcher M."/>
            <person name="Kratochvilova H."/>
            <person name="Simek K."/>
            <person name="Ghai R."/>
        </authorList>
    </citation>
    <scope>NUCLEOTIDE SEQUENCE [LARGE SCALE GENOMIC DNA]</scope>
    <source>
        <strain evidence="3 4">MWH-C5</strain>
    </source>
</reference>
<feature type="signal peptide" evidence="2">
    <location>
        <begin position="1"/>
        <end position="27"/>
    </location>
</feature>
<feature type="region of interest" description="Disordered" evidence="1">
    <location>
        <begin position="29"/>
        <end position="59"/>
    </location>
</feature>
<keyword evidence="4" id="KW-1185">Reference proteome</keyword>
<dbReference type="EMBL" id="NESP01000001">
    <property type="protein sequence ID" value="PUE60165.1"/>
    <property type="molecule type" value="Genomic_DNA"/>
</dbReference>
<protein>
    <recommendedName>
        <fullName evidence="5">Nickel/cobalt transporter regulator</fullName>
    </recommendedName>
</protein>
<proteinExistence type="predicted"/>
<evidence type="ECO:0008006" key="5">
    <source>
        <dbReference type="Google" id="ProtNLM"/>
    </source>
</evidence>
<evidence type="ECO:0000256" key="2">
    <source>
        <dbReference type="SAM" id="SignalP"/>
    </source>
</evidence>
<evidence type="ECO:0000256" key="1">
    <source>
        <dbReference type="SAM" id="MobiDB-lite"/>
    </source>
</evidence>
<feature type="chain" id="PRO_5016370616" description="Nickel/cobalt transporter regulator" evidence="2">
    <location>
        <begin position="28"/>
        <end position="169"/>
    </location>
</feature>
<keyword evidence="2" id="KW-0732">Signal</keyword>
<dbReference type="Proteomes" id="UP000251341">
    <property type="component" value="Unassembled WGS sequence"/>
</dbReference>
<accession>A0A315ETS8</accession>
<feature type="compositionally biased region" description="Basic and acidic residues" evidence="1">
    <location>
        <begin position="45"/>
        <end position="59"/>
    </location>
</feature>
<dbReference type="Gene3D" id="3.10.450.160">
    <property type="entry name" value="inner membrane protein cigr"/>
    <property type="match status" value="1"/>
</dbReference>
<dbReference type="AlphaFoldDB" id="A0A315ETS8"/>
<evidence type="ECO:0000313" key="3">
    <source>
        <dbReference type="EMBL" id="PUE60165.1"/>
    </source>
</evidence>
<evidence type="ECO:0000313" key="4">
    <source>
        <dbReference type="Proteomes" id="UP000251341"/>
    </source>
</evidence>